<organism evidence="2">
    <name type="scientific">Cacopsylla melanoneura</name>
    <dbReference type="NCBI Taxonomy" id="428564"/>
    <lineage>
        <taxon>Eukaryota</taxon>
        <taxon>Metazoa</taxon>
        <taxon>Ecdysozoa</taxon>
        <taxon>Arthropoda</taxon>
        <taxon>Hexapoda</taxon>
        <taxon>Insecta</taxon>
        <taxon>Pterygota</taxon>
        <taxon>Neoptera</taxon>
        <taxon>Paraneoptera</taxon>
        <taxon>Hemiptera</taxon>
        <taxon>Sternorrhyncha</taxon>
        <taxon>Psylloidea</taxon>
        <taxon>Psyllidae</taxon>
        <taxon>Psyllinae</taxon>
        <taxon>Cacopsylla</taxon>
    </lineage>
</organism>
<name>A0A8D8SA13_9HEMI</name>
<protein>
    <submittedName>
        <fullName evidence="2">Uncharacterized protein</fullName>
    </submittedName>
</protein>
<reference evidence="2" key="1">
    <citation type="submission" date="2021-05" db="EMBL/GenBank/DDBJ databases">
        <authorList>
            <person name="Alioto T."/>
            <person name="Alioto T."/>
            <person name="Gomez Garrido J."/>
        </authorList>
    </citation>
    <scope>NUCLEOTIDE SEQUENCE</scope>
</reference>
<sequence>MDRYIRWDIRKTFHLSLKITVIIQSLPLAMSKFRRIRFFPYYRIRPISSFLSSILWSSQLNHVAKTTCEDLLDLYSSLNRCKRMEVYHLHRVQDCWMVYLVRVDGRDYLRQFYTVIVLIIIVKKEFLLP</sequence>
<accession>A0A8D8SA13</accession>
<feature type="transmembrane region" description="Helical" evidence="1">
    <location>
        <begin position="12"/>
        <end position="30"/>
    </location>
</feature>
<keyword evidence="1" id="KW-0472">Membrane</keyword>
<dbReference type="AlphaFoldDB" id="A0A8D8SA13"/>
<dbReference type="EMBL" id="HBUF01212308">
    <property type="protein sequence ID" value="CAG6665935.1"/>
    <property type="molecule type" value="Transcribed_RNA"/>
</dbReference>
<evidence type="ECO:0000313" key="2">
    <source>
        <dbReference type="EMBL" id="CAG6665933.1"/>
    </source>
</evidence>
<keyword evidence="1" id="KW-0812">Transmembrane</keyword>
<keyword evidence="1" id="KW-1133">Transmembrane helix</keyword>
<dbReference type="EMBL" id="HBUF01212305">
    <property type="protein sequence ID" value="CAG6665932.1"/>
    <property type="molecule type" value="Transcribed_RNA"/>
</dbReference>
<evidence type="ECO:0000256" key="1">
    <source>
        <dbReference type="SAM" id="Phobius"/>
    </source>
</evidence>
<dbReference type="EMBL" id="HBUF01212307">
    <property type="protein sequence ID" value="CAG6665934.1"/>
    <property type="molecule type" value="Transcribed_RNA"/>
</dbReference>
<proteinExistence type="predicted"/>
<dbReference type="EMBL" id="HBUF01212306">
    <property type="protein sequence ID" value="CAG6665933.1"/>
    <property type="molecule type" value="Transcribed_RNA"/>
</dbReference>